<dbReference type="Proteomes" id="UP000887575">
    <property type="component" value="Unassembled WGS sequence"/>
</dbReference>
<feature type="signal peptide" evidence="1">
    <location>
        <begin position="1"/>
        <end position="19"/>
    </location>
</feature>
<keyword evidence="2" id="KW-1185">Reference proteome</keyword>
<feature type="chain" id="PRO_5042029283" evidence="1">
    <location>
        <begin position="20"/>
        <end position="117"/>
    </location>
</feature>
<dbReference type="AlphaFoldDB" id="A0AAF3FBQ1"/>
<protein>
    <submittedName>
        <fullName evidence="3">Secreted protein</fullName>
    </submittedName>
</protein>
<proteinExistence type="predicted"/>
<evidence type="ECO:0000313" key="3">
    <source>
        <dbReference type="WBParaSite" id="MBELARI_LOCUS4382"/>
    </source>
</evidence>
<organism evidence="2 3">
    <name type="scientific">Mesorhabditis belari</name>
    <dbReference type="NCBI Taxonomy" id="2138241"/>
    <lineage>
        <taxon>Eukaryota</taxon>
        <taxon>Metazoa</taxon>
        <taxon>Ecdysozoa</taxon>
        <taxon>Nematoda</taxon>
        <taxon>Chromadorea</taxon>
        <taxon>Rhabditida</taxon>
        <taxon>Rhabditina</taxon>
        <taxon>Rhabditomorpha</taxon>
        <taxon>Rhabditoidea</taxon>
        <taxon>Rhabditidae</taxon>
        <taxon>Mesorhabditinae</taxon>
        <taxon>Mesorhabditis</taxon>
    </lineage>
</organism>
<reference evidence="3" key="1">
    <citation type="submission" date="2024-02" db="UniProtKB">
        <authorList>
            <consortium name="WormBaseParasite"/>
        </authorList>
    </citation>
    <scope>IDENTIFICATION</scope>
</reference>
<evidence type="ECO:0000256" key="1">
    <source>
        <dbReference type="SAM" id="SignalP"/>
    </source>
</evidence>
<dbReference type="WBParaSite" id="MBELARI_LOCUS4382">
    <property type="protein sequence ID" value="MBELARI_LOCUS4382"/>
    <property type="gene ID" value="MBELARI_LOCUS4382"/>
</dbReference>
<evidence type="ECO:0000313" key="2">
    <source>
        <dbReference type="Proteomes" id="UP000887575"/>
    </source>
</evidence>
<accession>A0AAF3FBQ1</accession>
<name>A0AAF3FBQ1_9BILA</name>
<keyword evidence="1" id="KW-0732">Signal</keyword>
<sequence length="117" mass="13373">MLYFSQIILIFLLFSVSHSYVIRNTTATIVCPNERLRALVLDSTNKVLNEDDHSINVESALVEIKESLHAFAPNVHWFTSIARFTRFNGENSKDVADLDSFCAIYYSTYHITVLRVA</sequence>